<dbReference type="InterPro" id="IPR011990">
    <property type="entry name" value="TPR-like_helical_dom_sf"/>
</dbReference>
<evidence type="ECO:0000313" key="6">
    <source>
        <dbReference type="Proteomes" id="UP001431209"/>
    </source>
</evidence>
<feature type="repeat" description="PPR" evidence="2">
    <location>
        <begin position="596"/>
        <end position="630"/>
    </location>
</feature>
<evidence type="ECO:0000313" key="5">
    <source>
        <dbReference type="EMBL" id="KAL0488887.1"/>
    </source>
</evidence>
<sequence length="1315" mass="150512">MFTHKAHHVSKVVSGRPVGLLFAQRFMYYKISHENSKGDEHYKQFKKLCILNNYSESLRMYKSHRQEIGAIDQITYTKFMSILVANKSNLVVNVLKEIEETHGKCTGQQYSIAIKSLLEDGKMKEGKILAYEALNKKIDIYGSEWSKIMKTFLESDDLSTPINLFEKMIETGTSVDTFLFTTIMGIYLRKQQSVLAKKIYDVISSTQVKMDLHAWTVVTRMHIMNGDVDEAFLCINRMIASGCKPDKFIYTMMISALSKKEKYKEATQIFELLKEAGGKMHIEQWTIIIKMHIMNGDIEAALSCIGDMIASGCDLDKVSYVVLISTLVDKKKFKEANQIYDIMIKSRVKMNIELWNTIMKMHVANKNVDLALSCLDEMSSDGIKPDDITYAIIMGALINTNRINEANKLLQVFKNDSTKSIRAWNTIISMHCANHDFEAALSTVQEMKRQNCSPDNITFTILLNSSISNKEFKKADEVYELLKQSYLNINTELWTVIIRYHIIRGQYDYVFKCFQKMTSTSRKPDGITYVTAINELVKAKQFKDAYLVYVLLIQNIHVKWDQYIHNSIINMYAKNNDIATMNAYMKTMRPKGFEPDNATYTILLSAFVDSNQLQQATKVYEVLKKSRSALSVEVCNAIIKMHIATGDIDSSFTMLNEMLRSDDPPNSVTYIVMINELIEAKHFKRALQAHDMLIPLIDVNEQVSTVRIKMFIANDEYESAFMSLCEAHTSEGRLDNMTYAVAINEFVNVKQFDKSHQVYTMMKNSDIEIDIKTWNCIIKMHIMRDDAPSAFLCLKEMTSKGCKPDNITYVTMLSNFIAMDLQDEAAKVYRMLLDSGISFSIETWCTIIKMYASRMTDISINFDRAVEVHDQMIMKGVEPNAVVYCVLLGVAKDEKKFKTITKRIKESNKAIYNTALCNTLISAHIKFDQPDEAYRVYQDMITNQIEINIWTYRNLLIGAGIPLFAKKIRNTLMETKPLHQTDIDKCGLIICNAMLRDFSILKEYHKECTTNVQIWNCLLYMCSRAAFAHEALDIIKRMKQIGLKCDKSSYINAITACSHRILPDAAEMLYQDALKNNTLSEDMIVCMVDVHARSNNLARAEKYARLVKKAKIIAWTTFLAGCKKYSDYNTMKRIQMEFPFLSNDSSTMVLMANICAVTGNFAERNEIISLMDERNLKKIPGVSYTVLKDGTYVKYTVEDSSAPDEATQIIDGIYAQIKEKYGYVPDISCVLREFPTNEEAITHLHRHSEKIVLGRALMEPGNHPIEISKNLRMCLDCHSFTTKASNLFPDRLISIDDYARIHEFKNGKCSCGGDY</sequence>
<feature type="repeat" description="PPR" evidence="2">
    <location>
        <begin position="316"/>
        <end position="350"/>
    </location>
</feature>
<feature type="repeat" description="PPR" evidence="2">
    <location>
        <begin position="1011"/>
        <end position="1045"/>
    </location>
</feature>
<gene>
    <name evidence="5" type="ORF">AKO1_013557</name>
</gene>
<dbReference type="InterPro" id="IPR057027">
    <property type="entry name" value="TPR_mt"/>
</dbReference>
<dbReference type="Gene3D" id="1.25.40.10">
    <property type="entry name" value="Tetratricopeptide repeat domain"/>
    <property type="match status" value="9"/>
</dbReference>
<feature type="repeat" description="PPR" evidence="2">
    <location>
        <begin position="351"/>
        <end position="385"/>
    </location>
</feature>
<name>A0AAW2ZJT6_9EUKA</name>
<feature type="repeat" description="PPR" evidence="2">
    <location>
        <begin position="420"/>
        <end position="454"/>
    </location>
</feature>
<dbReference type="PANTHER" id="PTHR47938:SF35">
    <property type="entry name" value="PENTATRICOPEPTIDE REPEAT-CONTAINING PROTEIN 4, MITOCHONDRIAL-RELATED"/>
    <property type="match status" value="1"/>
</dbReference>
<organism evidence="5 6">
    <name type="scientific">Acrasis kona</name>
    <dbReference type="NCBI Taxonomy" id="1008807"/>
    <lineage>
        <taxon>Eukaryota</taxon>
        <taxon>Discoba</taxon>
        <taxon>Heterolobosea</taxon>
        <taxon>Tetramitia</taxon>
        <taxon>Eutetramitia</taxon>
        <taxon>Acrasidae</taxon>
        <taxon>Acrasis</taxon>
    </lineage>
</organism>
<evidence type="ECO:0000256" key="2">
    <source>
        <dbReference type="PROSITE-ProRule" id="PRU00708"/>
    </source>
</evidence>
<dbReference type="EMBL" id="JAOPGA020001485">
    <property type="protein sequence ID" value="KAL0488887.1"/>
    <property type="molecule type" value="Genomic_DNA"/>
</dbReference>
<dbReference type="Pfam" id="PF13041">
    <property type="entry name" value="PPR_2"/>
    <property type="match status" value="4"/>
</dbReference>
<dbReference type="Pfam" id="PF14432">
    <property type="entry name" value="DYW_deaminase"/>
    <property type="match status" value="1"/>
</dbReference>
<dbReference type="Proteomes" id="UP001431209">
    <property type="component" value="Unassembled WGS sequence"/>
</dbReference>
<comment type="caution">
    <text evidence="5">The sequence shown here is derived from an EMBL/GenBank/DDBJ whole genome shotgun (WGS) entry which is preliminary data.</text>
</comment>
<proteinExistence type="predicted"/>
<feature type="repeat" description="PPR" evidence="2">
    <location>
        <begin position="913"/>
        <end position="947"/>
    </location>
</feature>
<evidence type="ECO:0008006" key="7">
    <source>
        <dbReference type="Google" id="ProtNLM"/>
    </source>
</evidence>
<feature type="repeat" description="PPR" evidence="2">
    <location>
        <begin position="770"/>
        <end position="804"/>
    </location>
</feature>
<dbReference type="PROSITE" id="PS51375">
    <property type="entry name" value="PPR"/>
    <property type="match status" value="10"/>
</dbReference>
<evidence type="ECO:0000259" key="4">
    <source>
        <dbReference type="Pfam" id="PF23276"/>
    </source>
</evidence>
<keyword evidence="1" id="KW-0677">Repeat</keyword>
<dbReference type="GO" id="GO:0003729">
    <property type="term" value="F:mRNA binding"/>
    <property type="evidence" value="ECO:0007669"/>
    <property type="project" value="TreeGrafter"/>
</dbReference>
<dbReference type="GO" id="GO:0008270">
    <property type="term" value="F:zinc ion binding"/>
    <property type="evidence" value="ECO:0007669"/>
    <property type="project" value="InterPro"/>
</dbReference>
<evidence type="ECO:0000259" key="3">
    <source>
        <dbReference type="Pfam" id="PF14432"/>
    </source>
</evidence>
<dbReference type="Pfam" id="PF13812">
    <property type="entry name" value="PPR_3"/>
    <property type="match status" value="1"/>
</dbReference>
<accession>A0AAW2ZJT6</accession>
<protein>
    <recommendedName>
        <fullName evidence="7">Pentatricopeptide repeat-containing protein</fullName>
    </recommendedName>
</protein>
<keyword evidence="6" id="KW-1185">Reference proteome</keyword>
<dbReference type="InterPro" id="IPR002885">
    <property type="entry name" value="PPR_rpt"/>
</dbReference>
<feature type="domain" description="DYW" evidence="3">
    <location>
        <begin position="1222"/>
        <end position="1313"/>
    </location>
</feature>
<reference evidence="5 6" key="1">
    <citation type="submission" date="2024-03" db="EMBL/GenBank/DDBJ databases">
        <title>The Acrasis kona genome and developmental transcriptomes reveal deep origins of eukaryotic multicellular pathways.</title>
        <authorList>
            <person name="Sheikh S."/>
            <person name="Fu C.-J."/>
            <person name="Brown M.W."/>
            <person name="Baldauf S.L."/>
        </authorList>
    </citation>
    <scope>NUCLEOTIDE SEQUENCE [LARGE SCALE GENOMIC DNA]</scope>
    <source>
        <strain evidence="5 6">ATCC MYA-3509</strain>
    </source>
</reference>
<dbReference type="PANTHER" id="PTHR47938">
    <property type="entry name" value="RESPIRATORY COMPLEX I CHAPERONE (CIA84), PUTATIVE (AFU_ORTHOLOGUE AFUA_2G06020)-RELATED"/>
    <property type="match status" value="1"/>
</dbReference>
<dbReference type="Pfam" id="PF01535">
    <property type="entry name" value="PPR"/>
    <property type="match status" value="2"/>
</dbReference>
<feature type="domain" description="Pentatricopeptide repeat-containing protein-mitochondrial" evidence="4">
    <location>
        <begin position="552"/>
        <end position="655"/>
    </location>
</feature>
<feature type="domain" description="Pentatricopeptide repeat-containing protein-mitochondrial" evidence="4">
    <location>
        <begin position="189"/>
        <end position="303"/>
    </location>
</feature>
<feature type="repeat" description="PPR" evidence="2">
    <location>
        <begin position="561"/>
        <end position="595"/>
    </location>
</feature>
<dbReference type="Pfam" id="PF23276">
    <property type="entry name" value="TPR_24"/>
    <property type="match status" value="2"/>
</dbReference>
<dbReference type="NCBIfam" id="TIGR00756">
    <property type="entry name" value="PPR"/>
    <property type="match status" value="7"/>
</dbReference>
<evidence type="ECO:0000256" key="1">
    <source>
        <dbReference type="ARBA" id="ARBA00022737"/>
    </source>
</evidence>
<dbReference type="InterPro" id="IPR032867">
    <property type="entry name" value="DYW_dom"/>
</dbReference>
<feature type="repeat" description="PPR" evidence="2">
    <location>
        <begin position="211"/>
        <end position="245"/>
    </location>
</feature>
<feature type="repeat" description="PPR" evidence="2">
    <location>
        <begin position="246"/>
        <end position="280"/>
    </location>
</feature>